<evidence type="ECO:0000313" key="3">
    <source>
        <dbReference type="EMBL" id="MCL1634889.1"/>
    </source>
</evidence>
<evidence type="ECO:0000259" key="2">
    <source>
        <dbReference type="Pfam" id="PF02698"/>
    </source>
</evidence>
<dbReference type="PANTHER" id="PTHR30336">
    <property type="entry name" value="INNER MEMBRANE PROTEIN, PROBABLE PERMEASE"/>
    <property type="match status" value="1"/>
</dbReference>
<evidence type="ECO:0000256" key="1">
    <source>
        <dbReference type="SAM" id="Phobius"/>
    </source>
</evidence>
<accession>A0ABT0MJ39</accession>
<protein>
    <submittedName>
        <fullName evidence="3">YdcF family protein</fullName>
    </submittedName>
</protein>
<dbReference type="InterPro" id="IPR051599">
    <property type="entry name" value="Cell_Envelope_Assoc"/>
</dbReference>
<keyword evidence="1" id="KW-0472">Membrane</keyword>
<dbReference type="CDD" id="cd06259">
    <property type="entry name" value="YdcF-like"/>
    <property type="match status" value="1"/>
</dbReference>
<sequence>MPSIQDLVVSLTYPPTLSAALLACAGLGLCLRMRNTAVAISAFAIAWSLVWSVPRFSDGLRGHLESRYPVADEAALPDADAIVVLGGGHYGWINRPGLRIDQLESSRIAAGARAWLSGRAPIVVLSGGGSEARTMAKAIARFGVPASALILEDRSRNTRDNASFTAALTKGRGVRRILLVTSSLHMPRASLLFREAGIDVVPVPVPERARRATWRERWVPSFGALWRSGRALKEYVGLLAVRLQN</sequence>
<reference evidence="3 4" key="1">
    <citation type="submission" date="2022-05" db="EMBL/GenBank/DDBJ databases">
        <title>Luteimonas sp. SX5, whole genome shotgun sequencing project.</title>
        <authorList>
            <person name="Zhao G."/>
            <person name="Shen L."/>
        </authorList>
    </citation>
    <scope>NUCLEOTIDE SEQUENCE [LARGE SCALE GENOMIC DNA]</scope>
    <source>
        <strain evidence="3 4">SX5</strain>
    </source>
</reference>
<proteinExistence type="predicted"/>
<organism evidence="3 4">
    <name type="scientific">Luteimonas galliterrae</name>
    <dbReference type="NCBI Taxonomy" id="2940486"/>
    <lineage>
        <taxon>Bacteria</taxon>
        <taxon>Pseudomonadati</taxon>
        <taxon>Pseudomonadota</taxon>
        <taxon>Gammaproteobacteria</taxon>
        <taxon>Lysobacterales</taxon>
        <taxon>Lysobacteraceae</taxon>
        <taxon>Luteimonas</taxon>
    </lineage>
</organism>
<dbReference type="PANTHER" id="PTHR30336:SF4">
    <property type="entry name" value="ENVELOPE BIOGENESIS FACTOR ELYC"/>
    <property type="match status" value="1"/>
</dbReference>
<dbReference type="EMBL" id="JAMBEP010000001">
    <property type="protein sequence ID" value="MCL1634889.1"/>
    <property type="molecule type" value="Genomic_DNA"/>
</dbReference>
<dbReference type="InterPro" id="IPR003848">
    <property type="entry name" value="DUF218"/>
</dbReference>
<evidence type="ECO:0000313" key="4">
    <source>
        <dbReference type="Proteomes" id="UP001431217"/>
    </source>
</evidence>
<keyword evidence="1" id="KW-0812">Transmembrane</keyword>
<keyword evidence="1" id="KW-1133">Transmembrane helix</keyword>
<dbReference type="Proteomes" id="UP001431217">
    <property type="component" value="Unassembled WGS sequence"/>
</dbReference>
<dbReference type="Gene3D" id="3.40.50.620">
    <property type="entry name" value="HUPs"/>
    <property type="match status" value="1"/>
</dbReference>
<feature type="domain" description="DUF218" evidence="2">
    <location>
        <begin position="80"/>
        <end position="237"/>
    </location>
</feature>
<name>A0ABT0MJ39_9GAMM</name>
<feature type="transmembrane region" description="Helical" evidence="1">
    <location>
        <begin position="12"/>
        <end position="30"/>
    </location>
</feature>
<dbReference type="Pfam" id="PF02698">
    <property type="entry name" value="DUF218"/>
    <property type="match status" value="1"/>
</dbReference>
<comment type="caution">
    <text evidence="3">The sequence shown here is derived from an EMBL/GenBank/DDBJ whole genome shotgun (WGS) entry which is preliminary data.</text>
</comment>
<gene>
    <name evidence="3" type="ORF">M2650_09630</name>
</gene>
<dbReference type="InterPro" id="IPR014729">
    <property type="entry name" value="Rossmann-like_a/b/a_fold"/>
</dbReference>
<keyword evidence="4" id="KW-1185">Reference proteome</keyword>
<dbReference type="RefSeq" id="WP_249473705.1">
    <property type="nucleotide sequence ID" value="NZ_JAMBEP010000001.1"/>
</dbReference>